<dbReference type="STRING" id="556325.BHE16_03650"/>
<gene>
    <name evidence="2" type="ORF">BHE16_03650</name>
</gene>
<dbReference type="KEGG" id="nae:BHE16_03650"/>
<protein>
    <submittedName>
        <fullName evidence="2">Uncharacterized protein</fullName>
    </submittedName>
</protein>
<evidence type="ECO:0000256" key="1">
    <source>
        <dbReference type="SAM" id="SignalP"/>
    </source>
</evidence>
<sequence length="373" mass="40331">MTEHPTQDWRIRYAIAGVAVSSLLAASFIPSAAAAAPNAPAQLASGASTSSPAATVEEGSIELPEGLQPAHDSVFWADDEACASFSFASIDGPYTNASSPVLGCVDGYVAFLNKSEEYYVQLSEDEIDGDYTRVMFAYHDGDAWTLHGDYANVWTYPFLRTLTNATGPALEQEMEDQLLNAGIWVPNMNQLVGPNTALWTSNEPADSWSRQDLPGQPGVSAEIRDDWTIYKNLWSDGTPDMIMDRFGNYHLSVFHIDSSVETPSECNGPTGTYRIVKSAGLELTSNGEKLKVALIAITDGASKSHRVVLLPGSATKSGELCVLDGWLNIDGHGSMDPTIMSGVRFDSKKELNSITKSVAWQDIVRFAGSLRFS</sequence>
<reference evidence="2 3" key="1">
    <citation type="submission" date="2016-11" db="EMBL/GenBank/DDBJ databases">
        <title>Genome sequencing of Zhihengliuella aestuarii B18 antagonistic to Plasmodiophora brassicae.</title>
        <authorList>
            <person name="Luo Y."/>
        </authorList>
    </citation>
    <scope>NUCLEOTIDE SEQUENCE [LARGE SCALE GENOMIC DNA]</scope>
    <source>
        <strain evidence="2 3">B18</strain>
    </source>
</reference>
<feature type="chain" id="PRO_5012701740" evidence="1">
    <location>
        <begin position="36"/>
        <end position="373"/>
    </location>
</feature>
<dbReference type="EMBL" id="CP018135">
    <property type="protein sequence ID" value="APF40262.1"/>
    <property type="molecule type" value="Genomic_DNA"/>
</dbReference>
<keyword evidence="1" id="KW-0732">Signal</keyword>
<accession>A0A1L2ZML5</accession>
<dbReference type="OrthoDB" id="4961880at2"/>
<dbReference type="Proteomes" id="UP000183530">
    <property type="component" value="Chromosome"/>
</dbReference>
<name>A0A1L2ZML5_9MICC</name>
<evidence type="ECO:0000313" key="3">
    <source>
        <dbReference type="Proteomes" id="UP000183530"/>
    </source>
</evidence>
<evidence type="ECO:0000313" key="2">
    <source>
        <dbReference type="EMBL" id="APF40262.1"/>
    </source>
</evidence>
<dbReference type="RefSeq" id="WP_071893742.1">
    <property type="nucleotide sequence ID" value="NZ_CP018135.1"/>
</dbReference>
<organism evidence="2 3">
    <name type="scientific">Neomicrococcus aestuarii</name>
    <dbReference type="NCBI Taxonomy" id="556325"/>
    <lineage>
        <taxon>Bacteria</taxon>
        <taxon>Bacillati</taxon>
        <taxon>Actinomycetota</taxon>
        <taxon>Actinomycetes</taxon>
        <taxon>Micrococcales</taxon>
        <taxon>Micrococcaceae</taxon>
        <taxon>Neomicrococcus</taxon>
    </lineage>
</organism>
<keyword evidence="3" id="KW-1185">Reference proteome</keyword>
<feature type="signal peptide" evidence="1">
    <location>
        <begin position="1"/>
        <end position="35"/>
    </location>
</feature>
<proteinExistence type="predicted"/>
<dbReference type="AlphaFoldDB" id="A0A1L2ZML5"/>